<comment type="similarity">
    <text evidence="3 7">Belongs to the flagella basal body rod proteins family.</text>
</comment>
<evidence type="ECO:0000256" key="6">
    <source>
        <dbReference type="ARBA" id="ARBA00023143"/>
    </source>
</evidence>
<keyword evidence="11" id="KW-1185">Reference proteome</keyword>
<dbReference type="Pfam" id="PF06429">
    <property type="entry name" value="Flg_bbr_C"/>
    <property type="match status" value="1"/>
</dbReference>
<dbReference type="Proteomes" id="UP000563151">
    <property type="component" value="Unassembled WGS sequence"/>
</dbReference>
<feature type="domain" description="Flagellar basal-body/hook protein C-terminal" evidence="8">
    <location>
        <begin position="541"/>
        <end position="583"/>
    </location>
</feature>
<reference evidence="10 11" key="1">
    <citation type="submission" date="2020-04" db="EMBL/GenBank/DDBJ databases">
        <title>Genomic insights into acetone-butanol-ethanol (ABE) fermentation by sequencing solventogenic clostridia strains.</title>
        <authorList>
            <person name="Brown S."/>
        </authorList>
    </citation>
    <scope>NUCLEOTIDE SEQUENCE [LARGE SCALE GENOMIC DNA]</scope>
    <source>
        <strain evidence="10 11">DJ011</strain>
    </source>
</reference>
<dbReference type="NCBIfam" id="TIGR02492">
    <property type="entry name" value="flgK_ends"/>
    <property type="match status" value="1"/>
</dbReference>
<evidence type="ECO:0000256" key="4">
    <source>
        <dbReference type="ARBA" id="ARBA00016244"/>
    </source>
</evidence>
<evidence type="ECO:0000256" key="3">
    <source>
        <dbReference type="ARBA" id="ARBA00009677"/>
    </source>
</evidence>
<dbReference type="Pfam" id="PF22638">
    <property type="entry name" value="FlgK_D1"/>
    <property type="match status" value="1"/>
</dbReference>
<dbReference type="PRINTS" id="PR01005">
    <property type="entry name" value="FLGHOOKAP1"/>
</dbReference>
<dbReference type="PANTHER" id="PTHR30033">
    <property type="entry name" value="FLAGELLAR HOOK-ASSOCIATED PROTEIN 1"/>
    <property type="match status" value="1"/>
</dbReference>
<organism evidence="10 11">
    <name type="scientific">Clostridium tetanomorphum</name>
    <dbReference type="NCBI Taxonomy" id="1553"/>
    <lineage>
        <taxon>Bacteria</taxon>
        <taxon>Bacillati</taxon>
        <taxon>Bacillota</taxon>
        <taxon>Clostridia</taxon>
        <taxon>Eubacteriales</taxon>
        <taxon>Clostridiaceae</taxon>
        <taxon>Clostridium</taxon>
    </lineage>
</organism>
<dbReference type="InterPro" id="IPR053927">
    <property type="entry name" value="FlgK_helical"/>
</dbReference>
<dbReference type="PANTHER" id="PTHR30033:SF1">
    <property type="entry name" value="FLAGELLAR HOOK-ASSOCIATED PROTEIN 1"/>
    <property type="match status" value="1"/>
</dbReference>
<evidence type="ECO:0000313" key="11">
    <source>
        <dbReference type="Proteomes" id="UP000563151"/>
    </source>
</evidence>
<evidence type="ECO:0000256" key="5">
    <source>
        <dbReference type="ARBA" id="ARBA00022525"/>
    </source>
</evidence>
<dbReference type="GO" id="GO:0005198">
    <property type="term" value="F:structural molecule activity"/>
    <property type="evidence" value="ECO:0007669"/>
    <property type="project" value="UniProtKB-UniRule"/>
</dbReference>
<dbReference type="GO" id="GO:0044780">
    <property type="term" value="P:bacterial-type flagellum assembly"/>
    <property type="evidence" value="ECO:0007669"/>
    <property type="project" value="InterPro"/>
</dbReference>
<comment type="caution">
    <text evidence="10">The sequence shown here is derived from an EMBL/GenBank/DDBJ whole genome shotgun (WGS) entry which is preliminary data.</text>
</comment>
<dbReference type="AlphaFoldDB" id="A0A923J0T5"/>
<keyword evidence="10" id="KW-0966">Cell projection</keyword>
<evidence type="ECO:0000256" key="2">
    <source>
        <dbReference type="ARBA" id="ARBA00004613"/>
    </source>
</evidence>
<sequence>MSGLFGTLNIGKSSIFANQTAIDVTGHNIANTKTPGYSRQRAEMQTRRPFCTPSMNNAAEPGQLGTGVEISQIARIRDTFLDYQIRVEMGTQGCYSGRDKFLREIESVFNEPTDTGISTLLGKFFDSWQQFAKQPETSNTRTMVAEQSQSLANELNHTYSQLMKVKDNAQSIIKQTVFDVNNMINQVNQLNQEIIQISVAGNNANDLMDRRDLLIDQLSTRFGVTIDKKGFDAIELNTSEDKASGAPKGVNLVQVLDPDEVGRFSYIQDIQPSKDAEGKPTGKYDIVYYKNGDTTTEKNRVVIKDVELTSEQKRNMDECRVIWTDKEGNLLKKDGKAVTAKDGEISGVRLEDIALFTPSSGEFQGYMSVQKDVDNYIDQVNNLAKAIAYSVNAVHGQTEDGSKDSLLFFVNKDGAENEINASNIAVNQKIMDNKMLIKGSTLDVPPAGESDGKRALAIAGLRDVLMGIQNITGDMKREDFINKLCGGLKENEYGIKVPNGTTDGMKIDNYFKDIVDTLGIQEQEARRMVKNQTDLLNTFAQSRASVSGVSLDEEMTNLIQFQHAYVASSKVISTVDELLDVVVNGLKR</sequence>
<feature type="domain" description="Flagellar hook-associated protein FlgK helical" evidence="9">
    <location>
        <begin position="102"/>
        <end position="239"/>
    </location>
</feature>
<evidence type="ECO:0000259" key="8">
    <source>
        <dbReference type="Pfam" id="PF06429"/>
    </source>
</evidence>
<gene>
    <name evidence="7 10" type="primary">flgK</name>
    <name evidence="10" type="ORF">HGG79_11690</name>
</gene>
<accession>A0A923J0T5</accession>
<dbReference type="GO" id="GO:0009424">
    <property type="term" value="C:bacterial-type flagellum hook"/>
    <property type="evidence" value="ECO:0007669"/>
    <property type="project" value="UniProtKB-UniRule"/>
</dbReference>
<dbReference type="SUPFAM" id="SSF64518">
    <property type="entry name" value="Phase 1 flagellin"/>
    <property type="match status" value="1"/>
</dbReference>
<evidence type="ECO:0000259" key="9">
    <source>
        <dbReference type="Pfam" id="PF22638"/>
    </source>
</evidence>
<evidence type="ECO:0000256" key="7">
    <source>
        <dbReference type="RuleBase" id="RU362065"/>
    </source>
</evidence>
<proteinExistence type="inferred from homology"/>
<keyword evidence="5 7" id="KW-0964">Secreted</keyword>
<dbReference type="InterPro" id="IPR002371">
    <property type="entry name" value="FlgK"/>
</dbReference>
<protein>
    <recommendedName>
        <fullName evidence="4 7">Flagellar hook-associated protein 1</fullName>
        <shortName evidence="7">HAP1</shortName>
    </recommendedName>
</protein>
<name>A0A923J0T5_CLOTT</name>
<evidence type="ECO:0000256" key="1">
    <source>
        <dbReference type="ARBA" id="ARBA00004365"/>
    </source>
</evidence>
<evidence type="ECO:0000313" key="10">
    <source>
        <dbReference type="EMBL" id="MBC2398427.1"/>
    </source>
</evidence>
<dbReference type="EMBL" id="JAAZWO010000014">
    <property type="protein sequence ID" value="MBC2398427.1"/>
    <property type="molecule type" value="Genomic_DNA"/>
</dbReference>
<comment type="subcellular location">
    <subcellularLocation>
        <location evidence="1 7">Bacterial flagellum</location>
    </subcellularLocation>
    <subcellularLocation>
        <location evidence="2 7">Secreted</location>
    </subcellularLocation>
</comment>
<dbReference type="GO" id="GO:0005576">
    <property type="term" value="C:extracellular region"/>
    <property type="evidence" value="ECO:0007669"/>
    <property type="project" value="UniProtKB-SubCell"/>
</dbReference>
<dbReference type="InterPro" id="IPR010930">
    <property type="entry name" value="Flg_bb/hook_C_dom"/>
</dbReference>
<keyword evidence="6 7" id="KW-0975">Bacterial flagellum</keyword>
<keyword evidence="10" id="KW-0282">Flagellum</keyword>
<dbReference type="RefSeq" id="WP_035144826.1">
    <property type="nucleotide sequence ID" value="NZ_JAAZWO010000014.1"/>
</dbReference>
<keyword evidence="10" id="KW-0969">Cilium</keyword>